<dbReference type="GO" id="GO:0045333">
    <property type="term" value="P:cellular respiration"/>
    <property type="evidence" value="ECO:0007669"/>
    <property type="project" value="UniProtKB-ARBA"/>
</dbReference>
<dbReference type="EMBL" id="FQYT01000020">
    <property type="protein sequence ID" value="SHJ39535.1"/>
    <property type="molecule type" value="Genomic_DNA"/>
</dbReference>
<dbReference type="OrthoDB" id="9775140at2"/>
<evidence type="ECO:0000259" key="3">
    <source>
        <dbReference type="Pfam" id="PF12367"/>
    </source>
</evidence>
<feature type="domain" description="Pyruvate ferredoxin oxidoreductase beta subunit C-terminal" evidence="3">
    <location>
        <begin position="199"/>
        <end position="264"/>
    </location>
</feature>
<gene>
    <name evidence="4" type="ORF">SAMN02745691_01869</name>
</gene>
<dbReference type="InterPro" id="IPR011766">
    <property type="entry name" value="TPP_enzyme_TPP-bd"/>
</dbReference>
<dbReference type="PANTHER" id="PTHR48084:SF4">
    <property type="entry name" value="2-OXOGLUTARATE OXIDOREDUCTASE SUBUNIT KORB"/>
    <property type="match status" value="1"/>
</dbReference>
<dbReference type="STRING" id="1122934.SAMN02745691_01869"/>
<organism evidence="4 5">
    <name type="scientific">Parasporobacterium paucivorans DSM 15970</name>
    <dbReference type="NCBI Taxonomy" id="1122934"/>
    <lineage>
        <taxon>Bacteria</taxon>
        <taxon>Bacillati</taxon>
        <taxon>Bacillota</taxon>
        <taxon>Clostridia</taxon>
        <taxon>Lachnospirales</taxon>
        <taxon>Lachnospiraceae</taxon>
        <taxon>Parasporobacterium</taxon>
    </lineage>
</organism>
<name>A0A1M6IYN0_9FIRM</name>
<dbReference type="GO" id="GO:0030976">
    <property type="term" value="F:thiamine pyrophosphate binding"/>
    <property type="evidence" value="ECO:0007669"/>
    <property type="project" value="InterPro"/>
</dbReference>
<dbReference type="InterPro" id="IPR029061">
    <property type="entry name" value="THDP-binding"/>
</dbReference>
<dbReference type="InterPro" id="IPR032686">
    <property type="entry name" value="PFO_beta_C"/>
</dbReference>
<evidence type="ECO:0000256" key="1">
    <source>
        <dbReference type="ARBA" id="ARBA00023002"/>
    </source>
</evidence>
<evidence type="ECO:0000259" key="2">
    <source>
        <dbReference type="Pfam" id="PF02775"/>
    </source>
</evidence>
<dbReference type="AlphaFoldDB" id="A0A1M6IYN0"/>
<sequence>MSQLKTDAPITWCPGCGNFEILNSFEAVLEELKSEGLDLEKVVIVSGIGNHAKIVDYLHVNSFNSIHGRALPVATAIKLADPELKVVCFVGDGDSFAEGLEHLVFAAKRNVDITVIVHDNRSYALATGQSTPTSQLGYMGRTMPYGAKEEPFNPLALMLASGATYIARAYPVKKQHFRKLLKEAILHKGFSFIDALQVCITFNNLYESYNENVKEVEISNPEHFEEALEAIREWDYHTSKGPIAIGRFYETDKPCFEDGFARLKAEKEDGREKLQSILEKFI</sequence>
<dbReference type="RefSeq" id="WP_073994153.1">
    <property type="nucleotide sequence ID" value="NZ_FQYT01000020.1"/>
</dbReference>
<keyword evidence="5" id="KW-1185">Reference proteome</keyword>
<dbReference type="Pfam" id="PF12367">
    <property type="entry name" value="PFO_beta_C"/>
    <property type="match status" value="1"/>
</dbReference>
<dbReference type="CDD" id="cd03375">
    <property type="entry name" value="TPP_OGFOR"/>
    <property type="match status" value="1"/>
</dbReference>
<dbReference type="Gene3D" id="3.40.50.970">
    <property type="match status" value="1"/>
</dbReference>
<protein>
    <submittedName>
        <fullName evidence="4">2-oxoglutarate ferredoxin oxidoreductase subunit beta</fullName>
    </submittedName>
</protein>
<evidence type="ECO:0000313" key="4">
    <source>
        <dbReference type="EMBL" id="SHJ39535.1"/>
    </source>
</evidence>
<dbReference type="InterPro" id="IPR051457">
    <property type="entry name" value="2-oxoacid:Fd_oxidoreductase"/>
</dbReference>
<dbReference type="GO" id="GO:0016625">
    <property type="term" value="F:oxidoreductase activity, acting on the aldehyde or oxo group of donors, iron-sulfur protein as acceptor"/>
    <property type="evidence" value="ECO:0007669"/>
    <property type="project" value="UniProtKB-ARBA"/>
</dbReference>
<reference evidence="4 5" key="1">
    <citation type="submission" date="2016-11" db="EMBL/GenBank/DDBJ databases">
        <authorList>
            <person name="Jaros S."/>
            <person name="Januszkiewicz K."/>
            <person name="Wedrychowicz H."/>
        </authorList>
    </citation>
    <scope>NUCLEOTIDE SEQUENCE [LARGE SCALE GENOMIC DNA]</scope>
    <source>
        <strain evidence="4 5">DSM 15970</strain>
    </source>
</reference>
<evidence type="ECO:0000313" key="5">
    <source>
        <dbReference type="Proteomes" id="UP000184342"/>
    </source>
</evidence>
<feature type="domain" description="Thiamine pyrophosphate enzyme TPP-binding" evidence="2">
    <location>
        <begin position="57"/>
        <end position="194"/>
    </location>
</feature>
<keyword evidence="1" id="KW-0560">Oxidoreductase</keyword>
<accession>A0A1M6IYN0</accession>
<proteinExistence type="predicted"/>
<dbReference type="Pfam" id="PF02775">
    <property type="entry name" value="TPP_enzyme_C"/>
    <property type="match status" value="1"/>
</dbReference>
<dbReference type="Proteomes" id="UP000184342">
    <property type="component" value="Unassembled WGS sequence"/>
</dbReference>
<dbReference type="PANTHER" id="PTHR48084">
    <property type="entry name" value="2-OXOGLUTARATE OXIDOREDUCTASE SUBUNIT KORB-RELATED"/>
    <property type="match status" value="1"/>
</dbReference>
<dbReference type="SUPFAM" id="SSF52518">
    <property type="entry name" value="Thiamin diphosphate-binding fold (THDP-binding)"/>
    <property type="match status" value="1"/>
</dbReference>